<sequence length="189" mass="21005">MAPCKWKACSRVAKATTDESSLLSCGNNGCEHSRHRSCLATMLSTFGGKESFDISVCGKRCYNAAVKARRLALIEQPAKERISWHNDADRNNYNHYRGGEGQSGETKQTLETEMVDAIVDSEVFIVRAPKDVMNKILGLETSSRSASDWLANTGQEGFMSRNTTKMPKFLRAAVRYGRQSSYTSANIDY</sequence>
<dbReference type="AlphaFoldDB" id="A0A8S9TLY9"/>
<protein>
    <submittedName>
        <fullName evidence="1">Uncharacterized protein</fullName>
    </submittedName>
</protein>
<comment type="caution">
    <text evidence="1">The sequence shown here is derived from an EMBL/GenBank/DDBJ whole genome shotgun (WGS) entry which is preliminary data.</text>
</comment>
<gene>
    <name evidence="1" type="ORF">GN958_ATG20868</name>
</gene>
<evidence type="ECO:0000313" key="1">
    <source>
        <dbReference type="EMBL" id="KAF4129976.1"/>
    </source>
</evidence>
<reference evidence="1" key="1">
    <citation type="submission" date="2020-03" db="EMBL/GenBank/DDBJ databases">
        <title>Hybrid Assembly of Korean Phytophthora infestans isolates.</title>
        <authorList>
            <person name="Prokchorchik M."/>
            <person name="Lee Y."/>
            <person name="Seo J."/>
            <person name="Cho J.-H."/>
            <person name="Park Y.-E."/>
            <person name="Jang D.-C."/>
            <person name="Im J.-S."/>
            <person name="Choi J.-G."/>
            <person name="Park H.-J."/>
            <person name="Lee G.-B."/>
            <person name="Lee Y.-G."/>
            <person name="Hong S.-Y."/>
            <person name="Cho K."/>
            <person name="Sohn K.H."/>
        </authorList>
    </citation>
    <scope>NUCLEOTIDE SEQUENCE</scope>
    <source>
        <strain evidence="1">KR_2_A2</strain>
    </source>
</reference>
<name>A0A8S9TLY9_PHYIN</name>
<dbReference type="EMBL" id="JAACNO010002901">
    <property type="protein sequence ID" value="KAF4129976.1"/>
    <property type="molecule type" value="Genomic_DNA"/>
</dbReference>
<proteinExistence type="predicted"/>
<evidence type="ECO:0000313" key="2">
    <source>
        <dbReference type="Proteomes" id="UP000704712"/>
    </source>
</evidence>
<organism evidence="1 2">
    <name type="scientific">Phytophthora infestans</name>
    <name type="common">Potato late blight agent</name>
    <name type="synonym">Botrytis infestans</name>
    <dbReference type="NCBI Taxonomy" id="4787"/>
    <lineage>
        <taxon>Eukaryota</taxon>
        <taxon>Sar</taxon>
        <taxon>Stramenopiles</taxon>
        <taxon>Oomycota</taxon>
        <taxon>Peronosporomycetes</taxon>
        <taxon>Peronosporales</taxon>
        <taxon>Peronosporaceae</taxon>
        <taxon>Phytophthora</taxon>
    </lineage>
</organism>
<dbReference type="Proteomes" id="UP000704712">
    <property type="component" value="Unassembled WGS sequence"/>
</dbReference>
<accession>A0A8S9TLY9</accession>